<dbReference type="PANTHER" id="PTHR43795:SF2">
    <property type="entry name" value="BIFUNCTIONAL ASPARTATE AMINOTRANSFERASE AND GLUTAMATE_ASPARTATE-PREPHENATE AMINOTRANSFERASE"/>
    <property type="match status" value="1"/>
</dbReference>
<accession>A0A0R2CZ94</accession>
<keyword evidence="1" id="KW-0663">Pyridoxal phosphate</keyword>
<dbReference type="InterPro" id="IPR015422">
    <property type="entry name" value="PyrdxlP-dep_Trfase_small"/>
</dbReference>
<dbReference type="GO" id="GO:0030170">
    <property type="term" value="F:pyridoxal phosphate binding"/>
    <property type="evidence" value="ECO:0007669"/>
    <property type="project" value="InterPro"/>
</dbReference>
<dbReference type="Gene3D" id="1.10.20.110">
    <property type="match status" value="1"/>
</dbReference>
<dbReference type="EMBL" id="AYZR01000008">
    <property type="protein sequence ID" value="KRM93401.1"/>
    <property type="molecule type" value="Genomic_DNA"/>
</dbReference>
<feature type="domain" description="Aminotransferase class I/classII large" evidence="3">
    <location>
        <begin position="172"/>
        <end position="525"/>
    </location>
</feature>
<dbReference type="InterPro" id="IPR022518">
    <property type="entry name" value="Aspartate_4-decarboxylase"/>
</dbReference>
<keyword evidence="2 4" id="KW-0032">Aminotransferase</keyword>
<dbReference type="Pfam" id="PF00155">
    <property type="entry name" value="Aminotran_1_2"/>
    <property type="match status" value="1"/>
</dbReference>
<dbReference type="InterPro" id="IPR015421">
    <property type="entry name" value="PyrdxlP-dep_Trfase_major"/>
</dbReference>
<evidence type="ECO:0000313" key="4">
    <source>
        <dbReference type="EMBL" id="KRM93401.1"/>
    </source>
</evidence>
<keyword evidence="2 4" id="KW-0808">Transferase</keyword>
<dbReference type="GO" id="GO:0008483">
    <property type="term" value="F:transaminase activity"/>
    <property type="evidence" value="ECO:0007669"/>
    <property type="project" value="UniProtKB-KW"/>
</dbReference>
<organism evidence="4 5">
    <name type="scientific">Lentilactobacillus senioris DSM 24302 = JCM 17472</name>
    <dbReference type="NCBI Taxonomy" id="1423802"/>
    <lineage>
        <taxon>Bacteria</taxon>
        <taxon>Bacillati</taxon>
        <taxon>Bacillota</taxon>
        <taxon>Bacilli</taxon>
        <taxon>Lactobacillales</taxon>
        <taxon>Lactobacillaceae</taxon>
        <taxon>Lentilactobacillus</taxon>
    </lineage>
</organism>
<dbReference type="RefSeq" id="WP_056978050.1">
    <property type="nucleotide sequence ID" value="NZ_AYZR01000008.1"/>
</dbReference>
<dbReference type="PROSITE" id="PS00105">
    <property type="entry name" value="AA_TRANSFER_CLASS_1"/>
    <property type="match status" value="1"/>
</dbReference>
<dbReference type="CDD" id="cd00609">
    <property type="entry name" value="AAT_like"/>
    <property type="match status" value="1"/>
</dbReference>
<reference evidence="4 5" key="1">
    <citation type="journal article" date="2015" name="Genome Announc.">
        <title>Expanding the biotechnology potential of lactobacilli through comparative genomics of 213 strains and associated genera.</title>
        <authorList>
            <person name="Sun Z."/>
            <person name="Harris H.M."/>
            <person name="McCann A."/>
            <person name="Guo C."/>
            <person name="Argimon S."/>
            <person name="Zhang W."/>
            <person name="Yang X."/>
            <person name="Jeffery I.B."/>
            <person name="Cooney J.C."/>
            <person name="Kagawa T.F."/>
            <person name="Liu W."/>
            <person name="Song Y."/>
            <person name="Salvetti E."/>
            <person name="Wrobel A."/>
            <person name="Rasinkangas P."/>
            <person name="Parkhill J."/>
            <person name="Rea M.C."/>
            <person name="O'Sullivan O."/>
            <person name="Ritari J."/>
            <person name="Douillard F.P."/>
            <person name="Paul Ross R."/>
            <person name="Yang R."/>
            <person name="Briner A.E."/>
            <person name="Felis G.E."/>
            <person name="de Vos W.M."/>
            <person name="Barrangou R."/>
            <person name="Klaenhammer T.R."/>
            <person name="Caufield P.W."/>
            <person name="Cui Y."/>
            <person name="Zhang H."/>
            <person name="O'Toole P.W."/>
        </authorList>
    </citation>
    <scope>NUCLEOTIDE SEQUENCE [LARGE SCALE GENOMIC DNA]</scope>
    <source>
        <strain evidence="4 5">DSM 24302</strain>
    </source>
</reference>
<protein>
    <recommendedName>
        <fullName evidence="2">Aminotransferase</fullName>
        <ecNumber evidence="2">2.6.1.-</ecNumber>
    </recommendedName>
</protein>
<dbReference type="InterPro" id="IPR050478">
    <property type="entry name" value="Ethylene_sulfur-biosynth"/>
</dbReference>
<dbReference type="NCBIfam" id="TIGR03801">
    <property type="entry name" value="asp_4_decarbox"/>
    <property type="match status" value="1"/>
</dbReference>
<keyword evidence="5" id="KW-1185">Reference proteome</keyword>
<gene>
    <name evidence="4" type="ORF">FC56_GL000113</name>
</gene>
<evidence type="ECO:0000256" key="1">
    <source>
        <dbReference type="ARBA" id="ARBA00022898"/>
    </source>
</evidence>
<sequence length="543" mass="61069">MADTALDKFESIDGSKLGELSHLSNFEVTADFRKIAPDNLNGNEPIDVGRGNPNWINTTARLAQGRMVEFGIKDSERTFTKDNGAMAGYIEMDGIEDRFKEFMNPENPADQLLLNTVKYATDELGINGDEMVHEMADGAIGNHYPVPSRSLVNVEKILNKYLEKALYRGAELANETELFPTEGGAASMVYIFNEMKLSHILEPGDKVAINTPIFTPYLEIPILKEYNLEIVPLLSSEDNDWQMTDEQLDQLKDPSIKAFFDVNPTNPAARAFSNHALDKIKEVVEANPKLTIVTDDVYGTFAEGFKTIYSVVPHNTLLVYSFSKLFGVTGHRLGLTAAHKDNVFDQIIAEKTAANPEIKAEFEDRYSKVVTDPLHMKFIDRMVADSRAIGLYHVAGLSTPQQIMMELLAANNLTVGDDTYLDASREVVGERYNAFWNGLGVDADESEGNTKYYTLINIPTLMEKSYNKDFSDWYVKNYNYLDFSYRLVREFGAVIMDASSFGANEGYVRISLANMPTESYAKIAEYMKELLAQYYAEYQKNNK</sequence>
<dbReference type="NCBIfam" id="NF006755">
    <property type="entry name" value="PRK09275.1"/>
    <property type="match status" value="1"/>
</dbReference>
<evidence type="ECO:0000256" key="2">
    <source>
        <dbReference type="RuleBase" id="RU000481"/>
    </source>
</evidence>
<dbReference type="GO" id="GO:0006520">
    <property type="term" value="P:amino acid metabolic process"/>
    <property type="evidence" value="ECO:0007669"/>
    <property type="project" value="TreeGrafter"/>
</dbReference>
<comment type="caution">
    <text evidence="4">The sequence shown here is derived from an EMBL/GenBank/DDBJ whole genome shotgun (WGS) entry which is preliminary data.</text>
</comment>
<comment type="cofactor">
    <cofactor evidence="2">
        <name>pyridoxal 5'-phosphate</name>
        <dbReference type="ChEBI" id="CHEBI:597326"/>
    </cofactor>
</comment>
<dbReference type="Gene3D" id="3.40.640.10">
    <property type="entry name" value="Type I PLP-dependent aspartate aminotransferase-like (Major domain)"/>
    <property type="match status" value="1"/>
</dbReference>
<dbReference type="EC" id="2.6.1.-" evidence="2"/>
<dbReference type="SUPFAM" id="SSF53383">
    <property type="entry name" value="PLP-dependent transferases"/>
    <property type="match status" value="1"/>
</dbReference>
<evidence type="ECO:0000313" key="5">
    <source>
        <dbReference type="Proteomes" id="UP000051256"/>
    </source>
</evidence>
<name>A0A0R2CZ94_9LACO</name>
<dbReference type="PATRIC" id="fig|1423802.4.peg.114"/>
<dbReference type="InterPro" id="IPR004838">
    <property type="entry name" value="NHTrfase_class1_PyrdxlP-BS"/>
</dbReference>
<dbReference type="PANTHER" id="PTHR43795">
    <property type="entry name" value="BIFUNCTIONAL ASPARTATE AMINOTRANSFERASE AND GLUTAMATE/ASPARTATE-PREPHENATE AMINOTRANSFERASE-RELATED"/>
    <property type="match status" value="1"/>
</dbReference>
<evidence type="ECO:0000259" key="3">
    <source>
        <dbReference type="Pfam" id="PF00155"/>
    </source>
</evidence>
<proteinExistence type="inferred from homology"/>
<dbReference type="InterPro" id="IPR004839">
    <property type="entry name" value="Aminotransferase_I/II_large"/>
</dbReference>
<comment type="similarity">
    <text evidence="2">Belongs to the class-I pyridoxal-phosphate-dependent aminotransferase family.</text>
</comment>
<dbReference type="InterPro" id="IPR015424">
    <property type="entry name" value="PyrdxlP-dep_Trfase"/>
</dbReference>
<dbReference type="STRING" id="1423802.FC56_GL000113"/>
<dbReference type="Gene3D" id="3.90.1150.10">
    <property type="entry name" value="Aspartate Aminotransferase, domain 1"/>
    <property type="match status" value="1"/>
</dbReference>
<dbReference type="AlphaFoldDB" id="A0A0R2CZ94"/>
<dbReference type="Proteomes" id="UP000051256">
    <property type="component" value="Unassembled WGS sequence"/>
</dbReference>